<dbReference type="InterPro" id="IPR023430">
    <property type="entry name" value="Pept_HybD-like_dom_sf"/>
</dbReference>
<keyword evidence="3" id="KW-0064">Aspartyl protease</keyword>
<keyword evidence="4" id="KW-0378">Hydrolase</keyword>
<dbReference type="NCBIfam" id="TIGR00072">
    <property type="entry name" value="hydrog_prot"/>
    <property type="match status" value="1"/>
</dbReference>
<dbReference type="GO" id="GO:0006508">
    <property type="term" value="P:proteolysis"/>
    <property type="evidence" value="ECO:0007669"/>
    <property type="project" value="UniProtKB-KW"/>
</dbReference>
<dbReference type="PANTHER" id="PTHR30302:SF1">
    <property type="entry name" value="HYDROGENASE 2 MATURATION PROTEASE"/>
    <property type="match status" value="1"/>
</dbReference>
<dbReference type="InterPro" id="IPR000671">
    <property type="entry name" value="Peptidase_A31"/>
</dbReference>
<organism evidence="5 6">
    <name type="scientific">Streptomyces formicae</name>
    <dbReference type="NCBI Taxonomy" id="1616117"/>
    <lineage>
        <taxon>Bacteria</taxon>
        <taxon>Bacillati</taxon>
        <taxon>Actinomycetota</taxon>
        <taxon>Actinomycetes</taxon>
        <taxon>Kitasatosporales</taxon>
        <taxon>Streptomycetaceae</taxon>
        <taxon>Streptomyces</taxon>
    </lineage>
</organism>
<evidence type="ECO:0000256" key="4">
    <source>
        <dbReference type="ARBA" id="ARBA00022801"/>
    </source>
</evidence>
<protein>
    <submittedName>
        <fullName evidence="5">Hydrogenase maturation protease</fullName>
    </submittedName>
</protein>
<gene>
    <name evidence="5" type="ORF">J4032_00315</name>
</gene>
<proteinExistence type="inferred from homology"/>
<evidence type="ECO:0000313" key="6">
    <source>
        <dbReference type="Proteomes" id="UP000828924"/>
    </source>
</evidence>
<dbReference type="Proteomes" id="UP000828924">
    <property type="component" value="Chromosome"/>
</dbReference>
<dbReference type="CDD" id="cd00518">
    <property type="entry name" value="H2MP"/>
    <property type="match status" value="1"/>
</dbReference>
<accession>A0ABY3WY83</accession>
<name>A0ABY3WY83_9ACTN</name>
<keyword evidence="2 5" id="KW-0645">Protease</keyword>
<evidence type="ECO:0000256" key="2">
    <source>
        <dbReference type="ARBA" id="ARBA00022670"/>
    </source>
</evidence>
<evidence type="ECO:0000256" key="1">
    <source>
        <dbReference type="ARBA" id="ARBA00006814"/>
    </source>
</evidence>
<dbReference type="SUPFAM" id="SSF53163">
    <property type="entry name" value="HybD-like"/>
    <property type="match status" value="1"/>
</dbReference>
<comment type="similarity">
    <text evidence="1">Belongs to the peptidase A31 family.</text>
</comment>
<keyword evidence="6" id="KW-1185">Reference proteome</keyword>
<dbReference type="GO" id="GO:0008233">
    <property type="term" value="F:peptidase activity"/>
    <property type="evidence" value="ECO:0007669"/>
    <property type="project" value="UniProtKB-KW"/>
</dbReference>
<dbReference type="Gene3D" id="3.40.50.1450">
    <property type="entry name" value="HybD-like"/>
    <property type="match status" value="1"/>
</dbReference>
<evidence type="ECO:0000256" key="3">
    <source>
        <dbReference type="ARBA" id="ARBA00022750"/>
    </source>
</evidence>
<dbReference type="PANTHER" id="PTHR30302">
    <property type="entry name" value="HYDROGENASE 1 MATURATION PROTEASE"/>
    <property type="match status" value="1"/>
</dbReference>
<sequence length="169" mass="18048">MPPRTTSVPTRIALIGLGNDFRHDDGVGWAVIDELRKRATQRPLPLEAELNTCNGDPGLLIALWQEADLAVVVDAAHAQPDDPGRVIRLEVDGRRNGHPSPTEPHGPVLREGIELSRALGRMPRRLVVYAVQGANSSLGHGLSPVVASKVGLVAMSIEEELLGLTGAVE</sequence>
<dbReference type="EMBL" id="CP071872">
    <property type="protein sequence ID" value="UNM16252.1"/>
    <property type="molecule type" value="Genomic_DNA"/>
</dbReference>
<evidence type="ECO:0000313" key="5">
    <source>
        <dbReference type="EMBL" id="UNM16252.1"/>
    </source>
</evidence>
<reference evidence="5 6" key="1">
    <citation type="submission" date="2021-03" db="EMBL/GenBank/DDBJ databases">
        <title>Complete genome of Streptomyces formicae strain 1H-GS9 (DSM 100524).</title>
        <authorList>
            <person name="Atanasov K.E."/>
            <person name="Altabella T."/>
            <person name="Ferrer A."/>
        </authorList>
    </citation>
    <scope>NUCLEOTIDE SEQUENCE [LARGE SCALE GENOMIC DNA]</scope>
    <source>
        <strain evidence="5 6">1H-GS9</strain>
    </source>
</reference>